<dbReference type="InterPro" id="IPR001128">
    <property type="entry name" value="Cyt_P450"/>
</dbReference>
<dbReference type="InterPro" id="IPR002401">
    <property type="entry name" value="Cyt_P450_E_grp-I"/>
</dbReference>
<keyword evidence="6" id="KW-0472">Membrane</keyword>
<accession>A0A8H6CU61</accession>
<evidence type="ECO:0000256" key="6">
    <source>
        <dbReference type="SAM" id="Phobius"/>
    </source>
</evidence>
<keyword evidence="6" id="KW-1133">Transmembrane helix</keyword>
<keyword evidence="3 5" id="KW-0479">Metal-binding</keyword>
<keyword evidence="7" id="KW-0560">Oxidoreductase</keyword>
<dbReference type="AlphaFoldDB" id="A0A8H6CU61"/>
<dbReference type="PRINTS" id="PR00463">
    <property type="entry name" value="EP450I"/>
</dbReference>
<evidence type="ECO:0000256" key="2">
    <source>
        <dbReference type="ARBA" id="ARBA00022617"/>
    </source>
</evidence>
<comment type="caution">
    <text evidence="7">The sequence shown here is derived from an EMBL/GenBank/DDBJ whole genome shotgun (WGS) entry which is preliminary data.</text>
</comment>
<dbReference type="GO" id="GO:0016705">
    <property type="term" value="F:oxidoreductase activity, acting on paired donors, with incorporation or reduction of molecular oxygen"/>
    <property type="evidence" value="ECO:0007669"/>
    <property type="project" value="InterPro"/>
</dbReference>
<organism evidence="7 8">
    <name type="scientific">Fusarium globosum</name>
    <dbReference type="NCBI Taxonomy" id="78864"/>
    <lineage>
        <taxon>Eukaryota</taxon>
        <taxon>Fungi</taxon>
        <taxon>Dikarya</taxon>
        <taxon>Ascomycota</taxon>
        <taxon>Pezizomycotina</taxon>
        <taxon>Sordariomycetes</taxon>
        <taxon>Hypocreomycetidae</taxon>
        <taxon>Hypocreales</taxon>
        <taxon>Nectriaceae</taxon>
        <taxon>Fusarium</taxon>
        <taxon>Fusarium fujikuroi species complex</taxon>
    </lineage>
</organism>
<dbReference type="PRINTS" id="PR00385">
    <property type="entry name" value="P450"/>
</dbReference>
<dbReference type="GO" id="GO:0005506">
    <property type="term" value="F:iron ion binding"/>
    <property type="evidence" value="ECO:0007669"/>
    <property type="project" value="InterPro"/>
</dbReference>
<dbReference type="CDD" id="cd11069">
    <property type="entry name" value="CYP_FUM15-like"/>
    <property type="match status" value="1"/>
</dbReference>
<evidence type="ECO:0000256" key="4">
    <source>
        <dbReference type="ARBA" id="ARBA00023004"/>
    </source>
</evidence>
<keyword evidence="7" id="KW-0503">Monooxygenase</keyword>
<reference evidence="7 8" key="1">
    <citation type="submission" date="2020-05" db="EMBL/GenBank/DDBJ databases">
        <title>Identification and distribution of gene clusters putatively required for synthesis of sphingolipid metabolism inhibitors in phylogenetically diverse species of the filamentous fungus Fusarium.</title>
        <authorList>
            <person name="Kim H.-S."/>
            <person name="Busman M."/>
            <person name="Brown D.W."/>
            <person name="Divon H."/>
            <person name="Uhlig S."/>
            <person name="Proctor R.H."/>
        </authorList>
    </citation>
    <scope>NUCLEOTIDE SEQUENCE [LARGE SCALE GENOMIC DNA]</scope>
    <source>
        <strain evidence="7 8">NRRL 26131</strain>
    </source>
</reference>
<dbReference type="InterPro" id="IPR050121">
    <property type="entry name" value="Cytochrome_P450_monoxygenase"/>
</dbReference>
<keyword evidence="4 5" id="KW-0408">Iron</keyword>
<dbReference type="GO" id="GO:0004497">
    <property type="term" value="F:monooxygenase activity"/>
    <property type="evidence" value="ECO:0007669"/>
    <property type="project" value="UniProtKB-KW"/>
</dbReference>
<evidence type="ECO:0000256" key="5">
    <source>
        <dbReference type="PIRSR" id="PIRSR602401-1"/>
    </source>
</evidence>
<dbReference type="EMBL" id="JAAQPF010001200">
    <property type="protein sequence ID" value="KAF5692189.1"/>
    <property type="molecule type" value="Genomic_DNA"/>
</dbReference>
<dbReference type="Pfam" id="PF00067">
    <property type="entry name" value="p450"/>
    <property type="match status" value="1"/>
</dbReference>
<dbReference type="SUPFAM" id="SSF48264">
    <property type="entry name" value="Cytochrome P450"/>
    <property type="match status" value="1"/>
</dbReference>
<proteinExistence type="inferred from homology"/>
<dbReference type="GO" id="GO:0020037">
    <property type="term" value="F:heme binding"/>
    <property type="evidence" value="ECO:0007669"/>
    <property type="project" value="InterPro"/>
</dbReference>
<dbReference type="Gene3D" id="1.10.630.10">
    <property type="entry name" value="Cytochrome P450"/>
    <property type="match status" value="1"/>
</dbReference>
<keyword evidence="2 5" id="KW-0349">Heme</keyword>
<evidence type="ECO:0000313" key="8">
    <source>
        <dbReference type="Proteomes" id="UP000532311"/>
    </source>
</evidence>
<dbReference type="InterPro" id="IPR036396">
    <property type="entry name" value="Cyt_P450_sf"/>
</dbReference>
<gene>
    <name evidence="7" type="ORF">FGLOB1_14537</name>
</gene>
<evidence type="ECO:0000256" key="1">
    <source>
        <dbReference type="ARBA" id="ARBA00010617"/>
    </source>
</evidence>
<keyword evidence="8" id="KW-1185">Reference proteome</keyword>
<evidence type="ECO:0000256" key="3">
    <source>
        <dbReference type="ARBA" id="ARBA00022723"/>
    </source>
</evidence>
<evidence type="ECO:0000313" key="7">
    <source>
        <dbReference type="EMBL" id="KAF5692189.1"/>
    </source>
</evidence>
<dbReference type="PANTHER" id="PTHR24305:SF166">
    <property type="entry name" value="CYTOCHROME P450 12A4, MITOCHONDRIAL-RELATED"/>
    <property type="match status" value="1"/>
</dbReference>
<sequence length="560" mass="64026">MAQSPLPYLLVLSTAYSSILSHQWQFQLFNVLVSSWAFAIATHLIVWLGWIYPYHVSELRHIPTVPGFPLWGQFFDIATQECGVPQRQWHQKYGPIVRYFLPFGTERLSIAEESALRHITRGRPRHYTKPLRVRMWMSRIFGNGLLLAEGDDHLNQRKVLMPAFSAQAIKEAMPVFWDKALVLADRWNEQEKVGTAEAASIEVLDWLSRASLDIIAKAGFRHDVNSLDYPEAPIRVAYQVIFASKLWSQLFYMLQTLLPSPNLIPTHIINKVECAQGIIVRLASKIVLQREIEVGQERTTVDIGEKIDRKSRDIISAIAEQDESLGEEYKEGLSFIEKRDQVMTFLGAGHDTTAIALAWSLHLLSKHREVQQKLRKEIRIHFPILFSPQDTFDVHALTATDPEKLPYLSNVCREVLRYIPPIPLIVRESQIDDVLAGYHIPAGTLVDVAANAINHLPMYWGETASKFDPDRWDNLPSCWTPIAFMTFYHGSRACIGREFLEMEMKALLCVLISRYDFTGDPASTDPEMSKVWRMALRPKSGIMLTVLPITESTKSVHRDR</sequence>
<name>A0A8H6CU61_9HYPO</name>
<feature type="binding site" description="axial binding residue" evidence="5">
    <location>
        <position position="494"/>
    </location>
    <ligand>
        <name>heme</name>
        <dbReference type="ChEBI" id="CHEBI:30413"/>
    </ligand>
    <ligandPart>
        <name>Fe</name>
        <dbReference type="ChEBI" id="CHEBI:18248"/>
    </ligandPart>
</feature>
<comment type="cofactor">
    <cofactor evidence="5">
        <name>heme</name>
        <dbReference type="ChEBI" id="CHEBI:30413"/>
    </cofactor>
</comment>
<dbReference type="PANTHER" id="PTHR24305">
    <property type="entry name" value="CYTOCHROME P450"/>
    <property type="match status" value="1"/>
</dbReference>
<keyword evidence="6" id="KW-0812">Transmembrane</keyword>
<comment type="similarity">
    <text evidence="1">Belongs to the cytochrome P450 family.</text>
</comment>
<dbReference type="Proteomes" id="UP000532311">
    <property type="component" value="Unassembled WGS sequence"/>
</dbReference>
<feature type="transmembrane region" description="Helical" evidence="6">
    <location>
        <begin position="33"/>
        <end position="52"/>
    </location>
</feature>
<protein>
    <submittedName>
        <fullName evidence="7">Cytochrome P450 monooxygenase 78A3</fullName>
    </submittedName>
</protein>